<proteinExistence type="predicted"/>
<dbReference type="RefSeq" id="WP_124947655.1">
    <property type="nucleotide sequence ID" value="NZ_BHVT01000073.1"/>
</dbReference>
<dbReference type="AlphaFoldDB" id="A0A4R3YEN8"/>
<protein>
    <recommendedName>
        <fullName evidence="2">DUF2062 domain-containing protein</fullName>
    </recommendedName>
</protein>
<keyword evidence="4" id="KW-1185">Reference proteome</keyword>
<comment type="caution">
    <text evidence="3">The sequence shown here is derived from an EMBL/GenBank/DDBJ whole genome shotgun (WGS) entry which is preliminary data.</text>
</comment>
<name>A0A4R3YEN8_9PROT</name>
<evidence type="ECO:0000259" key="2">
    <source>
        <dbReference type="Pfam" id="PF09835"/>
    </source>
</evidence>
<organism evidence="3 4">
    <name type="scientific">Sulfurirhabdus autotrophica</name>
    <dbReference type="NCBI Taxonomy" id="1706046"/>
    <lineage>
        <taxon>Bacteria</taxon>
        <taxon>Pseudomonadati</taxon>
        <taxon>Pseudomonadota</taxon>
        <taxon>Betaproteobacteria</taxon>
        <taxon>Nitrosomonadales</taxon>
        <taxon>Sulfuricellaceae</taxon>
        <taxon>Sulfurirhabdus</taxon>
    </lineage>
</organism>
<keyword evidence="1" id="KW-0812">Transmembrane</keyword>
<dbReference type="Proteomes" id="UP000295367">
    <property type="component" value="Unassembled WGS sequence"/>
</dbReference>
<feature type="domain" description="DUF2062" evidence="2">
    <location>
        <begin position="2"/>
        <end position="152"/>
    </location>
</feature>
<evidence type="ECO:0000313" key="3">
    <source>
        <dbReference type="EMBL" id="TCV90401.1"/>
    </source>
</evidence>
<dbReference type="EMBL" id="SMCO01000001">
    <property type="protein sequence ID" value="TCV90401.1"/>
    <property type="molecule type" value="Genomic_DNA"/>
</dbReference>
<dbReference type="PANTHER" id="PTHR40547:SF1">
    <property type="entry name" value="SLL0298 PROTEIN"/>
    <property type="match status" value="1"/>
</dbReference>
<dbReference type="InterPro" id="IPR018639">
    <property type="entry name" value="DUF2062"/>
</dbReference>
<feature type="transmembrane region" description="Helical" evidence="1">
    <location>
        <begin position="121"/>
        <end position="148"/>
    </location>
</feature>
<dbReference type="OrthoDB" id="5296274at2"/>
<reference evidence="3 4" key="1">
    <citation type="submission" date="2019-03" db="EMBL/GenBank/DDBJ databases">
        <title>Genomic Encyclopedia of Type Strains, Phase IV (KMG-IV): sequencing the most valuable type-strain genomes for metagenomic binning, comparative biology and taxonomic classification.</title>
        <authorList>
            <person name="Goeker M."/>
        </authorList>
    </citation>
    <scope>NUCLEOTIDE SEQUENCE [LARGE SCALE GENOMIC DNA]</scope>
    <source>
        <strain evidence="3 4">DSM 100309</strain>
    </source>
</reference>
<evidence type="ECO:0000256" key="1">
    <source>
        <dbReference type="SAM" id="Phobius"/>
    </source>
</evidence>
<dbReference type="Pfam" id="PF09835">
    <property type="entry name" value="DUF2062"/>
    <property type="match status" value="1"/>
</dbReference>
<dbReference type="PANTHER" id="PTHR40547">
    <property type="entry name" value="SLL0298 PROTEIN"/>
    <property type="match status" value="1"/>
</dbReference>
<accession>A0A4R3YEN8</accession>
<feature type="transmembrane region" description="Helical" evidence="1">
    <location>
        <begin position="21"/>
        <end position="50"/>
    </location>
</feature>
<keyword evidence="1" id="KW-1133">Transmembrane helix</keyword>
<gene>
    <name evidence="3" type="ORF">EDC63_101374</name>
</gene>
<sequence>MKVFGSVLHHHNLWHLNRQSVAGGVAVGMFTGMIPGPVQMIFAALFAIIFRVNLPVAVAATWFTNPVTSVPIFYSAYKIGSFITGKNAGNIPPLTFNWQEDNWLEFPVLFIQWLSSLGETFLIGTAVLASLLSLISYFLVRLLWRLYIVAYWHRRRKRIKPADKIQ</sequence>
<keyword evidence="1" id="KW-0472">Membrane</keyword>
<evidence type="ECO:0000313" key="4">
    <source>
        <dbReference type="Proteomes" id="UP000295367"/>
    </source>
</evidence>